<accession>A0A0F3NC04</accession>
<name>A0A0F3NC04_ANAPH</name>
<reference evidence="1 2" key="1">
    <citation type="submission" date="2015-02" db="EMBL/GenBank/DDBJ databases">
        <title>Genome Sequencing of Rickettsiales.</title>
        <authorList>
            <person name="Daugherty S.C."/>
            <person name="Su Q."/>
            <person name="Abolude K."/>
            <person name="Beier-Sexton M."/>
            <person name="Carlyon J.A."/>
            <person name="Carter R."/>
            <person name="Day N.P."/>
            <person name="Dumler S.J."/>
            <person name="Dyachenko V."/>
            <person name="Godinez A."/>
            <person name="Kurtti T.J."/>
            <person name="Lichay M."/>
            <person name="Mullins K.E."/>
            <person name="Ott S."/>
            <person name="Pappas-Brown V."/>
            <person name="Paris D.H."/>
            <person name="Patel P."/>
            <person name="Richards A.L."/>
            <person name="Sadzewicz L."/>
            <person name="Sears K."/>
            <person name="Seidman D."/>
            <person name="Sengamalay N."/>
            <person name="Stenos J."/>
            <person name="Tallon L.J."/>
            <person name="Vincent G."/>
            <person name="Fraser C.M."/>
            <person name="Munderloh U."/>
            <person name="Dunning-Hotopp J.C."/>
        </authorList>
    </citation>
    <scope>NUCLEOTIDE SEQUENCE [LARGE SCALE GENOMIC DNA]</scope>
    <source>
        <strain evidence="1 2">ApMUC09</strain>
    </source>
</reference>
<dbReference type="EMBL" id="LANV01000001">
    <property type="protein sequence ID" value="KJV64444.1"/>
    <property type="molecule type" value="Genomic_DNA"/>
</dbReference>
<comment type="caution">
    <text evidence="1">The sequence shown here is derived from an EMBL/GenBank/DDBJ whole genome shotgun (WGS) entry which is preliminary data.</text>
</comment>
<sequence length="51" mass="5899">MDACLLMRFVASILWITNNIKKLNPFAKESPCISSRFSNLISRLAEYNLHK</sequence>
<organism evidence="1 2">
    <name type="scientific">Anaplasma phagocytophilum str. ApMUC09</name>
    <dbReference type="NCBI Taxonomy" id="1359152"/>
    <lineage>
        <taxon>Bacteria</taxon>
        <taxon>Pseudomonadati</taxon>
        <taxon>Pseudomonadota</taxon>
        <taxon>Alphaproteobacteria</taxon>
        <taxon>Rickettsiales</taxon>
        <taxon>Anaplasmataceae</taxon>
        <taxon>Anaplasma</taxon>
        <taxon>phagocytophilum group</taxon>
    </lineage>
</organism>
<evidence type="ECO:0000313" key="1">
    <source>
        <dbReference type="EMBL" id="KJV64444.1"/>
    </source>
</evidence>
<gene>
    <name evidence="1" type="ORF">APHMUC_0514</name>
</gene>
<dbReference type="AlphaFoldDB" id="A0A0F3NC04"/>
<dbReference type="PATRIC" id="fig|1359152.3.peg.540"/>
<evidence type="ECO:0000313" key="2">
    <source>
        <dbReference type="Proteomes" id="UP000033441"/>
    </source>
</evidence>
<dbReference type="Proteomes" id="UP000033441">
    <property type="component" value="Unassembled WGS sequence"/>
</dbReference>
<proteinExistence type="predicted"/>
<protein>
    <submittedName>
        <fullName evidence="1">Uncharacterized protein</fullName>
    </submittedName>
</protein>